<dbReference type="Proteomes" id="UP000265618">
    <property type="component" value="Unassembled WGS sequence"/>
</dbReference>
<proteinExistence type="predicted"/>
<keyword evidence="2" id="KW-1185">Reference proteome</keyword>
<accession>A0A391NWQ0</accession>
<comment type="caution">
    <text evidence="1">The sequence shown here is derived from an EMBL/GenBank/DDBJ whole genome shotgun (WGS) entry which is preliminary data.</text>
</comment>
<sequence>LCVPHQHRLADA</sequence>
<reference evidence="1 2" key="1">
    <citation type="journal article" date="2018" name="PLoS ONE">
        <title>The draft genome of Kipferlia bialata reveals reductive genome evolution in fornicate parasites.</title>
        <authorList>
            <person name="Tanifuji G."/>
            <person name="Takabayashi S."/>
            <person name="Kume K."/>
            <person name="Takagi M."/>
            <person name="Nakayama T."/>
            <person name="Kamikawa R."/>
            <person name="Inagaki Y."/>
            <person name="Hashimoto T."/>
        </authorList>
    </citation>
    <scope>NUCLEOTIDE SEQUENCE [LARGE SCALE GENOMIC DNA]</scope>
    <source>
        <strain evidence="1">NY0173</strain>
    </source>
</reference>
<feature type="non-terminal residue" evidence="1">
    <location>
        <position position="1"/>
    </location>
</feature>
<gene>
    <name evidence="1" type="ORF">KIPB_017280</name>
</gene>
<dbReference type="EMBL" id="BDIP01011392">
    <property type="protein sequence ID" value="GCA65511.1"/>
    <property type="molecule type" value="Genomic_DNA"/>
</dbReference>
<protein>
    <submittedName>
        <fullName evidence="1">Uncharacterized protein</fullName>
    </submittedName>
</protein>
<name>A0A391NWQ0_9EUKA</name>
<organism evidence="1 2">
    <name type="scientific">Kipferlia bialata</name>
    <dbReference type="NCBI Taxonomy" id="797122"/>
    <lineage>
        <taxon>Eukaryota</taxon>
        <taxon>Metamonada</taxon>
        <taxon>Carpediemonas-like organisms</taxon>
        <taxon>Kipferlia</taxon>
    </lineage>
</organism>
<evidence type="ECO:0000313" key="2">
    <source>
        <dbReference type="Proteomes" id="UP000265618"/>
    </source>
</evidence>
<evidence type="ECO:0000313" key="1">
    <source>
        <dbReference type="EMBL" id="GCA65511.1"/>
    </source>
</evidence>